<name>A0ACC2E2D9_DIPCM</name>
<sequence>MGTFNSPRSRYASASALCAAFILLPYLATYYSPDALRLLSQSAFSPYLNRTSGNNSHLNRTSDDSPHLNRISGNSSHLNRTSDDSPLVNGTSGNNPLLNRTSDKSPLLNRTSSNSSSQVSFQDGTSNFTQEELGNLQGVLKSASFRNKTVIITTLNQAWAANNSMIDLFLESFRLGEGTRDFLDHLVIVVLDQVAHDRCISVHKHCFTLRTEGVDFSGEKFFMTDDYLKMMWKRLDLLRIVLELGYNFVFTDADIMWFRDPFPHFSTDADFEIACDKFNGNPTSLANLPNNGFVHVRSNERTINFYKFWNKCREIYPGENEQEILNKVKLKSNFRKIGMKMRFLSTKFFGGFCQASRDFDKVCIMHANCCVGLVNKIRDLTLIIEDWKHYKSMTDLEKQLQKVRWRAPRACRHSFRG</sequence>
<protein>
    <submittedName>
        <fullName evidence="1">Uncharacterized protein</fullName>
    </submittedName>
</protein>
<comment type="caution">
    <text evidence="1">The sequence shown here is derived from an EMBL/GenBank/DDBJ whole genome shotgun (WGS) entry which is preliminary data.</text>
</comment>
<dbReference type="Proteomes" id="UP001162992">
    <property type="component" value="Chromosome 4"/>
</dbReference>
<accession>A0ACC2E2D9</accession>
<keyword evidence="2" id="KW-1185">Reference proteome</keyword>
<evidence type="ECO:0000313" key="1">
    <source>
        <dbReference type="EMBL" id="KAJ7560634.1"/>
    </source>
</evidence>
<reference evidence="2" key="1">
    <citation type="journal article" date="2024" name="Proc. Natl. Acad. Sci. U.S.A.">
        <title>Extraordinary preservation of gene collinearity over three hundred million years revealed in homosporous lycophytes.</title>
        <authorList>
            <person name="Li C."/>
            <person name="Wickell D."/>
            <person name="Kuo L.Y."/>
            <person name="Chen X."/>
            <person name="Nie B."/>
            <person name="Liao X."/>
            <person name="Peng D."/>
            <person name="Ji J."/>
            <person name="Jenkins J."/>
            <person name="Williams M."/>
            <person name="Shu S."/>
            <person name="Plott C."/>
            <person name="Barry K."/>
            <person name="Rajasekar S."/>
            <person name="Grimwood J."/>
            <person name="Han X."/>
            <person name="Sun S."/>
            <person name="Hou Z."/>
            <person name="He W."/>
            <person name="Dai G."/>
            <person name="Sun C."/>
            <person name="Schmutz J."/>
            <person name="Leebens-Mack J.H."/>
            <person name="Li F.W."/>
            <person name="Wang L."/>
        </authorList>
    </citation>
    <scope>NUCLEOTIDE SEQUENCE [LARGE SCALE GENOMIC DNA]</scope>
    <source>
        <strain evidence="2">cv. PW_Plant_1</strain>
    </source>
</reference>
<dbReference type="EMBL" id="CM055095">
    <property type="protein sequence ID" value="KAJ7560634.1"/>
    <property type="molecule type" value="Genomic_DNA"/>
</dbReference>
<proteinExistence type="predicted"/>
<organism evidence="1 2">
    <name type="scientific">Diphasiastrum complanatum</name>
    <name type="common">Issler's clubmoss</name>
    <name type="synonym">Lycopodium complanatum</name>
    <dbReference type="NCBI Taxonomy" id="34168"/>
    <lineage>
        <taxon>Eukaryota</taxon>
        <taxon>Viridiplantae</taxon>
        <taxon>Streptophyta</taxon>
        <taxon>Embryophyta</taxon>
        <taxon>Tracheophyta</taxon>
        <taxon>Lycopodiopsida</taxon>
        <taxon>Lycopodiales</taxon>
        <taxon>Lycopodiaceae</taxon>
        <taxon>Lycopodioideae</taxon>
        <taxon>Diphasiastrum</taxon>
    </lineage>
</organism>
<evidence type="ECO:0000313" key="2">
    <source>
        <dbReference type="Proteomes" id="UP001162992"/>
    </source>
</evidence>
<gene>
    <name evidence="1" type="ORF">O6H91_04G137900</name>
</gene>